<keyword evidence="2" id="KW-1185">Reference proteome</keyword>
<dbReference type="Proteomes" id="UP000593576">
    <property type="component" value="Unassembled WGS sequence"/>
</dbReference>
<dbReference type="AlphaFoldDB" id="A0A7J9KWW8"/>
<accession>A0A7J9KWW8</accession>
<reference evidence="1 2" key="1">
    <citation type="journal article" date="2019" name="Genome Biol. Evol.">
        <title>Insights into the evolution of the New World diploid cottons (Gossypium, subgenus Houzingenia) based on genome sequencing.</title>
        <authorList>
            <person name="Grover C.E."/>
            <person name="Arick M.A. 2nd"/>
            <person name="Thrash A."/>
            <person name="Conover J.L."/>
            <person name="Sanders W.S."/>
            <person name="Peterson D.G."/>
            <person name="Frelichowski J.E."/>
            <person name="Scheffler J.A."/>
            <person name="Scheffler B.E."/>
            <person name="Wendel J.F."/>
        </authorList>
    </citation>
    <scope>NUCLEOTIDE SEQUENCE [LARGE SCALE GENOMIC DNA]</scope>
    <source>
        <strain evidence="1">1</strain>
        <tissue evidence="1">Leaf</tissue>
    </source>
</reference>
<gene>
    <name evidence="1" type="ORF">Goshw_011217</name>
</gene>
<comment type="caution">
    <text evidence="1">The sequence shown here is derived from an EMBL/GenBank/DDBJ whole genome shotgun (WGS) entry which is preliminary data.</text>
</comment>
<proteinExistence type="predicted"/>
<organism evidence="1 2">
    <name type="scientific">Gossypium schwendimanii</name>
    <name type="common">Cotton</name>
    <dbReference type="NCBI Taxonomy" id="34291"/>
    <lineage>
        <taxon>Eukaryota</taxon>
        <taxon>Viridiplantae</taxon>
        <taxon>Streptophyta</taxon>
        <taxon>Embryophyta</taxon>
        <taxon>Tracheophyta</taxon>
        <taxon>Spermatophyta</taxon>
        <taxon>Magnoliopsida</taxon>
        <taxon>eudicotyledons</taxon>
        <taxon>Gunneridae</taxon>
        <taxon>Pentapetalae</taxon>
        <taxon>rosids</taxon>
        <taxon>malvids</taxon>
        <taxon>Malvales</taxon>
        <taxon>Malvaceae</taxon>
        <taxon>Malvoideae</taxon>
        <taxon>Gossypium</taxon>
    </lineage>
</organism>
<dbReference type="EMBL" id="JABFAF010000003">
    <property type="protein sequence ID" value="MBA0851002.1"/>
    <property type="molecule type" value="Genomic_DNA"/>
</dbReference>
<evidence type="ECO:0000313" key="2">
    <source>
        <dbReference type="Proteomes" id="UP000593576"/>
    </source>
</evidence>
<name>A0A7J9KWW8_GOSSC</name>
<evidence type="ECO:0000313" key="1">
    <source>
        <dbReference type="EMBL" id="MBA0851002.1"/>
    </source>
</evidence>
<protein>
    <submittedName>
        <fullName evidence="1">Uncharacterized protein</fullName>
    </submittedName>
</protein>
<sequence>MYKKRILEVVGGLVGKVVKLDFNSDSKTKGCFSRMAIFVDLDKPLVS</sequence>